<dbReference type="GO" id="GO:0008395">
    <property type="term" value="F:steroid hydroxylase activity"/>
    <property type="evidence" value="ECO:0007669"/>
    <property type="project" value="TreeGrafter"/>
</dbReference>
<evidence type="ECO:0000313" key="7">
    <source>
        <dbReference type="EMBL" id="MBB3044179.1"/>
    </source>
</evidence>
<evidence type="ECO:0000256" key="1">
    <source>
        <dbReference type="ARBA" id="ARBA00010617"/>
    </source>
</evidence>
<dbReference type="GO" id="GO:0005506">
    <property type="term" value="F:iron ion binding"/>
    <property type="evidence" value="ECO:0007669"/>
    <property type="project" value="InterPro"/>
</dbReference>
<dbReference type="SUPFAM" id="SSF48264">
    <property type="entry name" value="Cytochrome P450"/>
    <property type="match status" value="1"/>
</dbReference>
<keyword evidence="3" id="KW-0479">Metal-binding</keyword>
<name>A0A7W4Z293_9ACTN</name>
<evidence type="ECO:0000256" key="5">
    <source>
        <dbReference type="ARBA" id="ARBA00023004"/>
    </source>
</evidence>
<dbReference type="GO" id="GO:0006707">
    <property type="term" value="P:cholesterol catabolic process"/>
    <property type="evidence" value="ECO:0007669"/>
    <property type="project" value="TreeGrafter"/>
</dbReference>
<keyword evidence="8" id="KW-1185">Reference proteome</keyword>
<dbReference type="PANTHER" id="PTHR46696:SF4">
    <property type="entry name" value="BIOTIN BIOSYNTHESIS CYTOCHROME P450"/>
    <property type="match status" value="1"/>
</dbReference>
<organism evidence="7 8">
    <name type="scientific">Nocardioides soli</name>
    <dbReference type="NCBI Taxonomy" id="1036020"/>
    <lineage>
        <taxon>Bacteria</taxon>
        <taxon>Bacillati</taxon>
        <taxon>Actinomycetota</taxon>
        <taxon>Actinomycetes</taxon>
        <taxon>Propionibacteriales</taxon>
        <taxon>Nocardioidaceae</taxon>
        <taxon>Nocardioides</taxon>
    </lineage>
</organism>
<dbReference type="PANTHER" id="PTHR46696">
    <property type="entry name" value="P450, PUTATIVE (EUROFUNG)-RELATED"/>
    <property type="match status" value="1"/>
</dbReference>
<dbReference type="EMBL" id="JACHWR010000003">
    <property type="protein sequence ID" value="MBB3044179.1"/>
    <property type="molecule type" value="Genomic_DNA"/>
</dbReference>
<evidence type="ECO:0000256" key="2">
    <source>
        <dbReference type="ARBA" id="ARBA00022617"/>
    </source>
</evidence>
<dbReference type="PRINTS" id="PR00359">
    <property type="entry name" value="BP450"/>
</dbReference>
<keyword evidence="6" id="KW-0503">Monooxygenase</keyword>
<keyword evidence="4" id="KW-0560">Oxidoreductase</keyword>
<dbReference type="Gene3D" id="1.10.630.10">
    <property type="entry name" value="Cytochrome P450"/>
    <property type="match status" value="1"/>
</dbReference>
<comment type="similarity">
    <text evidence="1">Belongs to the cytochrome P450 family.</text>
</comment>
<dbReference type="Proteomes" id="UP000589626">
    <property type="component" value="Unassembled WGS sequence"/>
</dbReference>
<evidence type="ECO:0000313" key="8">
    <source>
        <dbReference type="Proteomes" id="UP000589626"/>
    </source>
</evidence>
<reference evidence="7 8" key="1">
    <citation type="submission" date="2020-08" db="EMBL/GenBank/DDBJ databases">
        <title>Sequencing the genomes of 1000 actinobacteria strains.</title>
        <authorList>
            <person name="Klenk H.-P."/>
        </authorList>
    </citation>
    <scope>NUCLEOTIDE SEQUENCE [LARGE SCALE GENOMIC DNA]</scope>
    <source>
        <strain evidence="7 8">DSM 105498</strain>
    </source>
</reference>
<dbReference type="AlphaFoldDB" id="A0A7W4Z293"/>
<sequence>MTILEDQPINPPTTLDLDEINLADPDFWLRPDYHDALAKLRAARPVSWHEHHDSGKGFWAFLDYEDIIAVTRDWEAFSSKHGIRVHHDAGTGQVRPGTNIMIEMDPPEQTANRKHVSTGFTPRQVRKMETYVREQAIRIVSEFERGDEIEFVGDIAARLPMEIICDIMGVDPADRPHLLDLSNRTLGDQDPDYGVDPLEGTKATLELREYGVQLAAERLENPGDDLFSEIARIEVDGKPLPKEQLGGYFALLIAAGNETTRTAITHGMIAFSRFPDQKALFQSDPVGLEQSAAEEIIRWASPLRHMGRVLTHDIEYRGVRMRTGEKAAVWYSASNRDPAVFDDPFRFDITRDPNLHQSFGGGGPHFCLGANLARREVWVLFQELFARFPDAVAVADPVPLRSVQVNGVKSLKVRL</sequence>
<dbReference type="InterPro" id="IPR002397">
    <property type="entry name" value="Cyt_P450_B"/>
</dbReference>
<gene>
    <name evidence="7" type="ORF">FHU40_004016</name>
</gene>
<proteinExistence type="inferred from homology"/>
<evidence type="ECO:0000256" key="3">
    <source>
        <dbReference type="ARBA" id="ARBA00022723"/>
    </source>
</evidence>
<dbReference type="GO" id="GO:0020037">
    <property type="term" value="F:heme binding"/>
    <property type="evidence" value="ECO:0007669"/>
    <property type="project" value="InterPro"/>
</dbReference>
<dbReference type="InterPro" id="IPR036396">
    <property type="entry name" value="Cyt_P450_sf"/>
</dbReference>
<dbReference type="InterPro" id="IPR001128">
    <property type="entry name" value="Cyt_P450"/>
</dbReference>
<dbReference type="CDD" id="cd11033">
    <property type="entry name" value="CYP142-like"/>
    <property type="match status" value="1"/>
</dbReference>
<dbReference type="RefSeq" id="WP_183594077.1">
    <property type="nucleotide sequence ID" value="NZ_JACHWR010000003.1"/>
</dbReference>
<keyword evidence="2" id="KW-0349">Heme</keyword>
<keyword evidence="5" id="KW-0408">Iron</keyword>
<comment type="caution">
    <text evidence="7">The sequence shown here is derived from an EMBL/GenBank/DDBJ whole genome shotgun (WGS) entry which is preliminary data.</text>
</comment>
<evidence type="ECO:0000256" key="4">
    <source>
        <dbReference type="ARBA" id="ARBA00023002"/>
    </source>
</evidence>
<evidence type="ECO:0000256" key="6">
    <source>
        <dbReference type="ARBA" id="ARBA00023033"/>
    </source>
</evidence>
<dbReference type="FunFam" id="1.10.630.10:FF:000018">
    <property type="entry name" value="Cytochrome P450 monooxygenase"/>
    <property type="match status" value="1"/>
</dbReference>
<accession>A0A7W4Z293</accession>
<dbReference type="Pfam" id="PF00067">
    <property type="entry name" value="p450"/>
    <property type="match status" value="1"/>
</dbReference>
<dbReference type="GO" id="GO:0036199">
    <property type="term" value="F:cholest-4-en-3-one 26-monooxygenase activity"/>
    <property type="evidence" value="ECO:0007669"/>
    <property type="project" value="TreeGrafter"/>
</dbReference>
<protein>
    <submittedName>
        <fullName evidence="7">Cytochrome P450</fullName>
    </submittedName>
</protein>